<evidence type="ECO:0000313" key="2">
    <source>
        <dbReference type="EMBL" id="MBX63714.1"/>
    </source>
</evidence>
<dbReference type="EMBL" id="GGEC01083230">
    <property type="protein sequence ID" value="MBX63714.1"/>
    <property type="molecule type" value="Transcribed_RNA"/>
</dbReference>
<accession>A0A2P2Q9U5</accession>
<proteinExistence type="predicted"/>
<feature type="region of interest" description="Disordered" evidence="1">
    <location>
        <begin position="37"/>
        <end position="56"/>
    </location>
</feature>
<protein>
    <submittedName>
        <fullName evidence="2">Uncharacterized protein</fullName>
    </submittedName>
</protein>
<evidence type="ECO:0000256" key="1">
    <source>
        <dbReference type="SAM" id="MobiDB-lite"/>
    </source>
</evidence>
<dbReference type="AlphaFoldDB" id="A0A2P2Q9U5"/>
<reference evidence="2" key="1">
    <citation type="submission" date="2018-02" db="EMBL/GenBank/DDBJ databases">
        <title>Rhizophora mucronata_Transcriptome.</title>
        <authorList>
            <person name="Meera S.P."/>
            <person name="Sreeshan A."/>
            <person name="Augustine A."/>
        </authorList>
    </citation>
    <scope>NUCLEOTIDE SEQUENCE</scope>
    <source>
        <tissue evidence="2">Leaf</tissue>
    </source>
</reference>
<name>A0A2P2Q9U5_RHIMU</name>
<sequence length="80" mass="8872">MAFVLSFQKLPLPVFSSFPASLVSSLQCCSEQSTSELLRHPSAQSDEHGPLPAPQLLDSTMAQTDRLLKQLQDLYQLLKL</sequence>
<organism evidence="2">
    <name type="scientific">Rhizophora mucronata</name>
    <name type="common">Asiatic mangrove</name>
    <dbReference type="NCBI Taxonomy" id="61149"/>
    <lineage>
        <taxon>Eukaryota</taxon>
        <taxon>Viridiplantae</taxon>
        <taxon>Streptophyta</taxon>
        <taxon>Embryophyta</taxon>
        <taxon>Tracheophyta</taxon>
        <taxon>Spermatophyta</taxon>
        <taxon>Magnoliopsida</taxon>
        <taxon>eudicotyledons</taxon>
        <taxon>Gunneridae</taxon>
        <taxon>Pentapetalae</taxon>
        <taxon>rosids</taxon>
        <taxon>fabids</taxon>
        <taxon>Malpighiales</taxon>
        <taxon>Rhizophoraceae</taxon>
        <taxon>Rhizophora</taxon>
    </lineage>
</organism>